<dbReference type="Gene3D" id="3.40.50.1400">
    <property type="match status" value="1"/>
</dbReference>
<dbReference type="PANTHER" id="PTHR33542">
    <property type="entry name" value="SIROHYDROCHLORIN FERROCHELATASE, CHLOROPLASTIC"/>
    <property type="match status" value="1"/>
</dbReference>
<evidence type="ECO:0008006" key="4">
    <source>
        <dbReference type="Google" id="ProtNLM"/>
    </source>
</evidence>
<reference evidence="3" key="1">
    <citation type="submission" date="2018-06" db="EMBL/GenBank/DDBJ databases">
        <authorList>
            <person name="Zhirakovskaya E."/>
        </authorList>
    </citation>
    <scope>NUCLEOTIDE SEQUENCE</scope>
</reference>
<dbReference type="CDD" id="cd03414">
    <property type="entry name" value="CbiX_SirB_C"/>
    <property type="match status" value="1"/>
</dbReference>
<evidence type="ECO:0000256" key="2">
    <source>
        <dbReference type="ARBA" id="ARBA00023239"/>
    </source>
</evidence>
<keyword evidence="1" id="KW-0479">Metal-binding</keyword>
<dbReference type="InterPro" id="IPR050963">
    <property type="entry name" value="Sirohydro_Cobaltochel/CbiX"/>
</dbReference>
<keyword evidence="2" id="KW-0456">Lyase</keyword>
<dbReference type="AlphaFoldDB" id="A0A3B1C0Q4"/>
<sequence>MSDKKRTAVILIGHGSRVPGAGKDMEKVAMFLASSGEYSIVEACYMSRVSPFFPEALKKVVTHNVGEIVVLPYFLHSGLHLVLDIPTMIKKEAEKYPDVKIVYGPHLGYDKSMVELVKQRIEDAKNFKDVRELKLCAREEYPLAKGEMEFVPMEPVDAQKYMEKHGGDHHHHH</sequence>
<dbReference type="InterPro" id="IPR002762">
    <property type="entry name" value="CbiX-like"/>
</dbReference>
<proteinExistence type="predicted"/>
<dbReference type="EMBL" id="UOGC01000123">
    <property type="protein sequence ID" value="VAX21652.1"/>
    <property type="molecule type" value="Genomic_DNA"/>
</dbReference>
<accession>A0A3B1C0Q4</accession>
<dbReference type="GO" id="GO:0016829">
    <property type="term" value="F:lyase activity"/>
    <property type="evidence" value="ECO:0007669"/>
    <property type="project" value="UniProtKB-KW"/>
</dbReference>
<name>A0A3B1C0Q4_9ZZZZ</name>
<organism evidence="3">
    <name type="scientific">hydrothermal vent metagenome</name>
    <dbReference type="NCBI Taxonomy" id="652676"/>
    <lineage>
        <taxon>unclassified sequences</taxon>
        <taxon>metagenomes</taxon>
        <taxon>ecological metagenomes</taxon>
    </lineage>
</organism>
<dbReference type="SUPFAM" id="SSF53800">
    <property type="entry name" value="Chelatase"/>
    <property type="match status" value="1"/>
</dbReference>
<dbReference type="GO" id="GO:0046872">
    <property type="term" value="F:metal ion binding"/>
    <property type="evidence" value="ECO:0007669"/>
    <property type="project" value="UniProtKB-KW"/>
</dbReference>
<dbReference type="PANTHER" id="PTHR33542:SF3">
    <property type="entry name" value="SIROHYDROCHLORIN FERROCHELATASE, CHLOROPLASTIC"/>
    <property type="match status" value="1"/>
</dbReference>
<dbReference type="Pfam" id="PF01903">
    <property type="entry name" value="CbiX"/>
    <property type="match status" value="1"/>
</dbReference>
<evidence type="ECO:0000256" key="1">
    <source>
        <dbReference type="ARBA" id="ARBA00022723"/>
    </source>
</evidence>
<evidence type="ECO:0000313" key="3">
    <source>
        <dbReference type="EMBL" id="VAX21652.1"/>
    </source>
</evidence>
<gene>
    <name evidence="3" type="ORF">MNBD_NITROSPINAE01-1289</name>
</gene>
<protein>
    <recommendedName>
        <fullName evidence="4">Sirohydrochlorin cobaltochelatase</fullName>
    </recommendedName>
</protein>